<dbReference type="Proteomes" id="UP000826271">
    <property type="component" value="Unassembled WGS sequence"/>
</dbReference>
<dbReference type="EMBL" id="WHWC01000300">
    <property type="protein sequence ID" value="KAG8362747.1"/>
    <property type="molecule type" value="Genomic_DNA"/>
</dbReference>
<reference evidence="2" key="1">
    <citation type="submission" date="2019-10" db="EMBL/GenBank/DDBJ databases">
        <authorList>
            <person name="Zhang R."/>
            <person name="Pan Y."/>
            <person name="Wang J."/>
            <person name="Ma R."/>
            <person name="Yu S."/>
        </authorList>
    </citation>
    <scope>NUCLEOTIDE SEQUENCE</scope>
    <source>
        <strain evidence="2">LA-IB0</strain>
        <tissue evidence="2">Leaf</tissue>
    </source>
</reference>
<dbReference type="InterPro" id="IPR043502">
    <property type="entry name" value="DNA/RNA_pol_sf"/>
</dbReference>
<evidence type="ECO:0008006" key="4">
    <source>
        <dbReference type="Google" id="ProtNLM"/>
    </source>
</evidence>
<proteinExistence type="predicted"/>
<sequence>MVSMGEDARNTWPFQVDGRPLVREWQLKSRKEPLCSIIASYLFAKSVLQIDRKSGWLHLALYLKQCSSSLQKAYGGSVTPDLSPIPVSLTRSGYPRIIPSFHRRCIYRKDDRADMLVQLYLSYFSLAKRILLAKRIDRSVFESIITPPNVEEISVPYPFTRKWDPTFPPHRITQMILRGFCGVDPKRASKVRSVFTSLPWELACFHFLTTLTMPAQHRWAEKEGVLWPERVRYAFDPNNNMLTFWDFSQYENTVEPHLQSCIELRVIPCIGRLGMALEGAGKRRIFAIGNYVKQRLLKPFHDWLFEVLRRIPMDGTFNQTRPLDYLVGAEHCYSFDLKSATDTDRWPLLFLTDVVKILFGEAWAKGVVNSTLATGRFIVPFCRKRRGSEFYHSVAFQAEQVYPGPRFTNYAVLGDDIVITDSRVAEIYEAQLERLGVTISRQKSLVSHTGALEFAKRFRVRGGRRDLSPVSIRGLLNYFHPYGLMAIHMKYPVKRFSTLARIGGAGYRQLARLYTSPPRRFRQVGAMWTKTLLPFDFWLGRGKSLNPYLKGIILDFLRSEMKPKDLKLAPHEFDPYSEDRDLVEYTAVRSDSGYSMYAGTTCFEGFTPKVGLNQPAAGRGVVYPGPDGTRRFEPYTTVAGMKRSLGTELCCLLGPDGGTGIFGGKKAAPFCGRVGSIAFPRVAMMPFRNNTRSRKRKKSLSRILAITGKQIELGVRRSSLPDRASVLNLPSRDSKGSSEPVKKGNSLASGSGDLGPYLAEMRRFQKRCTKDPAGYFITWTANPSPSFIGVEVFYRVPVLPLVAESLRFESLNVSSIGLVSGVTFWDGALYLKSLLVDLARKPRTDSPGTRTNPWTWGNGNRKERAGCWERADCLPFEAYYYLSFSPLTDLTFTYSQKDGTRKEDCFSEESYGKSVPIDSINKQLSDFEVVEEIEKERVDEPGLQNVMILWILLTLSVIGKT</sequence>
<gene>
    <name evidence="2" type="ORF">BUALT_BualtUnG0038000</name>
</gene>
<feature type="compositionally biased region" description="Basic and acidic residues" evidence="1">
    <location>
        <begin position="732"/>
        <end position="742"/>
    </location>
</feature>
<name>A0AAV6W671_9LAMI</name>
<organism evidence="2 3">
    <name type="scientific">Buddleja alternifolia</name>
    <dbReference type="NCBI Taxonomy" id="168488"/>
    <lineage>
        <taxon>Eukaryota</taxon>
        <taxon>Viridiplantae</taxon>
        <taxon>Streptophyta</taxon>
        <taxon>Embryophyta</taxon>
        <taxon>Tracheophyta</taxon>
        <taxon>Spermatophyta</taxon>
        <taxon>Magnoliopsida</taxon>
        <taxon>eudicotyledons</taxon>
        <taxon>Gunneridae</taxon>
        <taxon>Pentapetalae</taxon>
        <taxon>asterids</taxon>
        <taxon>lamiids</taxon>
        <taxon>Lamiales</taxon>
        <taxon>Scrophulariaceae</taxon>
        <taxon>Buddlejeae</taxon>
        <taxon>Buddleja</taxon>
    </lineage>
</organism>
<dbReference type="InterPro" id="IPR008686">
    <property type="entry name" value="RNA_pol_mitovir"/>
</dbReference>
<comment type="caution">
    <text evidence="2">The sequence shown here is derived from an EMBL/GenBank/DDBJ whole genome shotgun (WGS) entry which is preliminary data.</text>
</comment>
<keyword evidence="3" id="KW-1185">Reference proteome</keyword>
<dbReference type="SUPFAM" id="SSF56672">
    <property type="entry name" value="DNA/RNA polymerases"/>
    <property type="match status" value="1"/>
</dbReference>
<dbReference type="Pfam" id="PF05919">
    <property type="entry name" value="Mitovir_RNA_pol"/>
    <property type="match status" value="2"/>
</dbReference>
<evidence type="ECO:0000313" key="2">
    <source>
        <dbReference type="EMBL" id="KAG8362747.1"/>
    </source>
</evidence>
<protein>
    <recommendedName>
        <fullName evidence="4">RdRp</fullName>
    </recommendedName>
</protein>
<feature type="region of interest" description="Disordered" evidence="1">
    <location>
        <begin position="726"/>
        <end position="749"/>
    </location>
</feature>
<evidence type="ECO:0000313" key="3">
    <source>
        <dbReference type="Proteomes" id="UP000826271"/>
    </source>
</evidence>
<evidence type="ECO:0000256" key="1">
    <source>
        <dbReference type="SAM" id="MobiDB-lite"/>
    </source>
</evidence>
<dbReference type="PANTHER" id="PTHR34456:SF13">
    <property type="entry name" value="REVERSE TRANSCRIPTASE DOMAIN-CONTAINING PROTEIN"/>
    <property type="match status" value="1"/>
</dbReference>
<accession>A0AAV6W671</accession>
<dbReference type="PANTHER" id="PTHR34456">
    <property type="entry name" value="MITOVIRUS RNA-DEPENDENT RNA POLYMERASE"/>
    <property type="match status" value="1"/>
</dbReference>
<dbReference type="AlphaFoldDB" id="A0AAV6W671"/>